<protein>
    <submittedName>
        <fullName evidence="2">Uncharacterized protein</fullName>
    </submittedName>
</protein>
<dbReference type="EMBL" id="JBBMQS010000007">
    <property type="protein sequence ID" value="MEM5498456.1"/>
    <property type="molecule type" value="Genomic_DNA"/>
</dbReference>
<organism evidence="2 3">
    <name type="scientific">Paraglaciecola mesophila</name>
    <dbReference type="NCBI Taxonomy" id="197222"/>
    <lineage>
        <taxon>Bacteria</taxon>
        <taxon>Pseudomonadati</taxon>
        <taxon>Pseudomonadota</taxon>
        <taxon>Gammaproteobacteria</taxon>
        <taxon>Alteromonadales</taxon>
        <taxon>Alteromonadaceae</taxon>
        <taxon>Paraglaciecola</taxon>
    </lineage>
</organism>
<proteinExistence type="predicted"/>
<dbReference type="Proteomes" id="UP001461163">
    <property type="component" value="Unassembled WGS sequence"/>
</dbReference>
<dbReference type="RefSeq" id="WP_342882033.1">
    <property type="nucleotide sequence ID" value="NZ_JBBMQS010000007.1"/>
</dbReference>
<evidence type="ECO:0000313" key="2">
    <source>
        <dbReference type="EMBL" id="MEM5498456.1"/>
    </source>
</evidence>
<reference evidence="2 3" key="1">
    <citation type="submission" date="2024-03" db="EMBL/GenBank/DDBJ databases">
        <title>Community enrichment and isolation of bacterial strains for fucoidan degradation.</title>
        <authorList>
            <person name="Sichert A."/>
        </authorList>
    </citation>
    <scope>NUCLEOTIDE SEQUENCE [LARGE SCALE GENOMIC DNA]</scope>
    <source>
        <strain evidence="2 3">AS12</strain>
    </source>
</reference>
<name>A0ABU9SY94_9ALTE</name>
<accession>A0ABU9SY94</accession>
<gene>
    <name evidence="2" type="ORF">WNY77_13695</name>
</gene>
<keyword evidence="3" id="KW-1185">Reference proteome</keyword>
<feature type="compositionally biased region" description="Basic and acidic residues" evidence="1">
    <location>
        <begin position="1"/>
        <end position="20"/>
    </location>
</feature>
<sequence length="60" mass="6624">SGVKRDFLAAQQRPDERPDMDVWAGCRSSGVKRDFLAAQQRPDERPDMDVWAGGISSGTC</sequence>
<comment type="caution">
    <text evidence="2">The sequence shown here is derived from an EMBL/GenBank/DDBJ whole genome shotgun (WGS) entry which is preliminary data.</text>
</comment>
<feature type="region of interest" description="Disordered" evidence="1">
    <location>
        <begin position="1"/>
        <end position="22"/>
    </location>
</feature>
<evidence type="ECO:0000313" key="3">
    <source>
        <dbReference type="Proteomes" id="UP001461163"/>
    </source>
</evidence>
<feature type="non-terminal residue" evidence="2">
    <location>
        <position position="1"/>
    </location>
</feature>
<evidence type="ECO:0000256" key="1">
    <source>
        <dbReference type="SAM" id="MobiDB-lite"/>
    </source>
</evidence>